<evidence type="ECO:0000256" key="6">
    <source>
        <dbReference type="ARBA" id="ARBA00023274"/>
    </source>
</evidence>
<dbReference type="PROSITE" id="PS00467">
    <property type="entry name" value="RIBOSOMAL_L2"/>
    <property type="match status" value="1"/>
</dbReference>
<dbReference type="InterPro" id="IPR014722">
    <property type="entry name" value="Rib_uL2_dom2"/>
</dbReference>
<evidence type="ECO:0000256" key="1">
    <source>
        <dbReference type="ARBA" id="ARBA00004229"/>
    </source>
</evidence>
<dbReference type="SUPFAM" id="SSF50249">
    <property type="entry name" value="Nucleic acid-binding proteins"/>
    <property type="match status" value="1"/>
</dbReference>
<dbReference type="GO" id="GO:0032543">
    <property type="term" value="P:mitochondrial translation"/>
    <property type="evidence" value="ECO:0007669"/>
    <property type="project" value="TreeGrafter"/>
</dbReference>
<keyword evidence="3" id="KW-0150">Chloroplast</keyword>
<evidence type="ECO:0000256" key="2">
    <source>
        <dbReference type="ARBA" id="ARBA00005636"/>
    </source>
</evidence>
<dbReference type="Pfam" id="PF03947">
    <property type="entry name" value="Ribosomal_L2_C"/>
    <property type="match status" value="1"/>
</dbReference>
<organism evidence="10">
    <name type="scientific">Sundstroemia setigera</name>
    <dbReference type="NCBI Taxonomy" id="3005"/>
    <lineage>
        <taxon>Eukaryota</taxon>
        <taxon>Sar</taxon>
        <taxon>Stramenopiles</taxon>
        <taxon>Ochrophyta</taxon>
        <taxon>Bacillariophyta</taxon>
        <taxon>Coscinodiscophyceae</taxon>
        <taxon>Rhizosoleniophycidae</taxon>
        <taxon>Rhizosoleniales</taxon>
        <taxon>Rhizosoleniaceae</taxon>
        <taxon>Sundstroemia</taxon>
    </lineage>
</organism>
<dbReference type="Pfam" id="PF00181">
    <property type="entry name" value="Ribosomal_L2_N"/>
    <property type="match status" value="1"/>
</dbReference>
<proteinExistence type="inferred from homology"/>
<feature type="domain" description="Large ribosomal subunit protein uL2 RNA-binding" evidence="9">
    <location>
        <begin position="24"/>
        <end position="102"/>
    </location>
</feature>
<accession>A0A8A6KEQ3</accession>
<dbReference type="InterPro" id="IPR005880">
    <property type="entry name" value="Ribosomal_uL2_bac/org-type"/>
</dbReference>
<geneLocation type="mitochondrion" evidence="10"/>
<dbReference type="SMART" id="SM01382">
    <property type="entry name" value="Ribosomal_L2_C"/>
    <property type="match status" value="1"/>
</dbReference>
<dbReference type="PIRSF" id="PIRSF002158">
    <property type="entry name" value="Ribosomal_L2"/>
    <property type="match status" value="1"/>
</dbReference>
<keyword evidence="6" id="KW-0687">Ribonucleoprotein</keyword>
<evidence type="ECO:0000256" key="7">
    <source>
        <dbReference type="SAM" id="MobiDB-lite"/>
    </source>
</evidence>
<evidence type="ECO:0000256" key="3">
    <source>
        <dbReference type="ARBA" id="ARBA00022528"/>
    </source>
</evidence>
<evidence type="ECO:0000259" key="8">
    <source>
        <dbReference type="SMART" id="SM01382"/>
    </source>
</evidence>
<dbReference type="Gene3D" id="2.30.30.30">
    <property type="match status" value="1"/>
</dbReference>
<feature type="domain" description="Large ribosomal subunit protein uL2 C-terminal" evidence="8">
    <location>
        <begin position="108"/>
        <end position="236"/>
    </location>
</feature>
<dbReference type="EMBL" id="MW392567">
    <property type="protein sequence ID" value="QTI82384.1"/>
    <property type="molecule type" value="Genomic_DNA"/>
</dbReference>
<feature type="region of interest" description="Disordered" evidence="7">
    <location>
        <begin position="208"/>
        <end position="233"/>
    </location>
</feature>
<dbReference type="InterPro" id="IPR014726">
    <property type="entry name" value="Ribosomal_uL2_dom3"/>
</dbReference>
<dbReference type="GO" id="GO:0005762">
    <property type="term" value="C:mitochondrial large ribosomal subunit"/>
    <property type="evidence" value="ECO:0007669"/>
    <property type="project" value="TreeGrafter"/>
</dbReference>
<dbReference type="GO" id="GO:0009507">
    <property type="term" value="C:chloroplast"/>
    <property type="evidence" value="ECO:0007669"/>
    <property type="project" value="UniProtKB-SubCell"/>
</dbReference>
<evidence type="ECO:0000256" key="4">
    <source>
        <dbReference type="ARBA" id="ARBA00022640"/>
    </source>
</evidence>
<dbReference type="InterPro" id="IPR022666">
    <property type="entry name" value="Ribosomal_uL2_RNA-bd_dom"/>
</dbReference>
<evidence type="ECO:0000259" key="9">
    <source>
        <dbReference type="SMART" id="SM01383"/>
    </source>
</evidence>
<comment type="similarity">
    <text evidence="2">Belongs to the universal ribosomal protein uL2 family.</text>
</comment>
<dbReference type="SUPFAM" id="SSF50104">
    <property type="entry name" value="Translation proteins SH3-like domain"/>
    <property type="match status" value="1"/>
</dbReference>
<dbReference type="GO" id="GO:0003735">
    <property type="term" value="F:structural constituent of ribosome"/>
    <property type="evidence" value="ECO:0007669"/>
    <property type="project" value="InterPro"/>
</dbReference>
<dbReference type="InterPro" id="IPR022669">
    <property type="entry name" value="Ribosomal_uL2_C"/>
</dbReference>
<dbReference type="RefSeq" id="YP_010241696.1">
    <property type="nucleotide sequence ID" value="NC_059919.1"/>
</dbReference>
<evidence type="ECO:0000256" key="5">
    <source>
        <dbReference type="ARBA" id="ARBA00022980"/>
    </source>
</evidence>
<dbReference type="PANTHER" id="PTHR13691:SF5">
    <property type="entry name" value="LARGE RIBOSOMAL SUBUNIT PROTEIN UL2M"/>
    <property type="match status" value="1"/>
</dbReference>
<keyword evidence="5 10" id="KW-0689">Ribosomal protein</keyword>
<keyword evidence="10" id="KW-0496">Mitochondrion</keyword>
<dbReference type="Gene3D" id="2.40.50.140">
    <property type="entry name" value="Nucleic acid-binding proteins"/>
    <property type="match status" value="1"/>
</dbReference>
<dbReference type="FunFam" id="4.10.950.10:FF:000001">
    <property type="entry name" value="50S ribosomal protein L2"/>
    <property type="match status" value="1"/>
</dbReference>
<dbReference type="NCBIfam" id="TIGR01171">
    <property type="entry name" value="rplB_bact"/>
    <property type="match status" value="1"/>
</dbReference>
<protein>
    <submittedName>
        <fullName evidence="10">Ribosomal protein L2</fullName>
    </submittedName>
</protein>
<dbReference type="GeneID" id="69240851"/>
<keyword evidence="4" id="KW-0934">Plastid</keyword>
<gene>
    <name evidence="10" type="primary">rpl2</name>
</gene>
<dbReference type="GO" id="GO:0016740">
    <property type="term" value="F:transferase activity"/>
    <property type="evidence" value="ECO:0007669"/>
    <property type="project" value="InterPro"/>
</dbReference>
<dbReference type="InterPro" id="IPR002171">
    <property type="entry name" value="Ribosomal_uL2"/>
</dbReference>
<dbReference type="InterPro" id="IPR012340">
    <property type="entry name" value="NA-bd_OB-fold"/>
</dbReference>
<dbReference type="Gene3D" id="4.10.950.10">
    <property type="entry name" value="Ribosomal protein L2, domain 3"/>
    <property type="match status" value="1"/>
</dbReference>
<dbReference type="GO" id="GO:0003723">
    <property type="term" value="F:RNA binding"/>
    <property type="evidence" value="ECO:0007669"/>
    <property type="project" value="InterPro"/>
</dbReference>
<dbReference type="InterPro" id="IPR022671">
    <property type="entry name" value="Ribosomal_uL2_CS"/>
</dbReference>
<name>A0A8A6KEQ3_9STRA</name>
<sequence>MGKTNKLINLKLKSNIIGLKLKSGRNNTGKITVRHKGGGHKKNYRKICFNNFINNNFTGIVINIEYDPYRNAKIASIYDLFIKNYFYIIAPKGIKIGDIIRSGSTSNIKLGHVNPLINLPIGSLIHNVTSRNNTNSIYSRSAGSFCVLIEKKNFFAKIKLSSGCYKLLSVNCKASLGIVSNENFFLKTIKKAGRSRWLNKRPKVRGVAMNPIDHPHGGGEGKTSGNKLKLSPWGKPTKKVLIKKRSNINI</sequence>
<reference evidence="10" key="1">
    <citation type="submission" date="2020-12" db="EMBL/GenBank/DDBJ databases">
        <title>Complete mitochondrial genome of Rhizosolenia setigera (Coscinodiscophyceae, Bacillariophyta).</title>
        <authorList>
            <person name="Yao Y."/>
        </authorList>
    </citation>
    <scope>NUCLEOTIDE SEQUENCE</scope>
    <source>
        <strain evidence="10">CNS00456</strain>
    </source>
</reference>
<evidence type="ECO:0000313" key="10">
    <source>
        <dbReference type="EMBL" id="QTI82384.1"/>
    </source>
</evidence>
<dbReference type="PANTHER" id="PTHR13691">
    <property type="entry name" value="RIBOSOMAL PROTEIN L2"/>
    <property type="match status" value="1"/>
</dbReference>
<dbReference type="InterPro" id="IPR008991">
    <property type="entry name" value="Translation_prot_SH3-like_sf"/>
</dbReference>
<comment type="subcellular location">
    <subcellularLocation>
        <location evidence="1">Plastid</location>
        <location evidence="1">Chloroplast</location>
    </subcellularLocation>
</comment>
<dbReference type="AlphaFoldDB" id="A0A8A6KEQ3"/>
<dbReference type="SMART" id="SM01383">
    <property type="entry name" value="Ribosomal_L2"/>
    <property type="match status" value="1"/>
</dbReference>